<protein>
    <submittedName>
        <fullName evidence="3">TRAP-type C4-dicarboxylate transport system substrate-binding protein</fullName>
    </submittedName>
</protein>
<dbReference type="Gene3D" id="3.40.190.170">
    <property type="entry name" value="Bacterial extracellular solute-binding protein, family 7"/>
    <property type="match status" value="1"/>
</dbReference>
<dbReference type="InterPro" id="IPR018389">
    <property type="entry name" value="DctP_fam"/>
</dbReference>
<evidence type="ECO:0000256" key="2">
    <source>
        <dbReference type="SAM" id="SignalP"/>
    </source>
</evidence>
<dbReference type="PROSITE" id="PS51257">
    <property type="entry name" value="PROKAR_LIPOPROTEIN"/>
    <property type="match status" value="1"/>
</dbReference>
<dbReference type="PANTHER" id="PTHR33376">
    <property type="match status" value="1"/>
</dbReference>
<proteinExistence type="predicted"/>
<dbReference type="RefSeq" id="WP_170168061.1">
    <property type="nucleotide sequence ID" value="NZ_QPJK01000001.1"/>
</dbReference>
<dbReference type="Proteomes" id="UP000252884">
    <property type="component" value="Unassembled WGS sequence"/>
</dbReference>
<gene>
    <name evidence="3" type="ORF">DES41_101162</name>
</gene>
<keyword evidence="4" id="KW-1185">Reference proteome</keyword>
<dbReference type="GO" id="GO:0055085">
    <property type="term" value="P:transmembrane transport"/>
    <property type="evidence" value="ECO:0007669"/>
    <property type="project" value="InterPro"/>
</dbReference>
<dbReference type="InterPro" id="IPR038404">
    <property type="entry name" value="TRAP_DctP_sf"/>
</dbReference>
<feature type="signal peptide" evidence="2">
    <location>
        <begin position="1"/>
        <end position="22"/>
    </location>
</feature>
<feature type="chain" id="PRO_5016744604" evidence="2">
    <location>
        <begin position="23"/>
        <end position="334"/>
    </location>
</feature>
<dbReference type="NCBIfam" id="NF037995">
    <property type="entry name" value="TRAP_S1"/>
    <property type="match status" value="1"/>
</dbReference>
<dbReference type="CDD" id="cd13603">
    <property type="entry name" value="PBP2_TRAP_Siap_TeaA_like"/>
    <property type="match status" value="1"/>
</dbReference>
<keyword evidence="1 2" id="KW-0732">Signal</keyword>
<organism evidence="3 4">
    <name type="scientific">Pseudorhodoferax soli</name>
    <dbReference type="NCBI Taxonomy" id="545864"/>
    <lineage>
        <taxon>Bacteria</taxon>
        <taxon>Pseudomonadati</taxon>
        <taxon>Pseudomonadota</taxon>
        <taxon>Betaproteobacteria</taxon>
        <taxon>Burkholderiales</taxon>
        <taxon>Comamonadaceae</taxon>
    </lineage>
</organism>
<comment type="caution">
    <text evidence="3">The sequence shown here is derived from an EMBL/GenBank/DDBJ whole genome shotgun (WGS) entry which is preliminary data.</text>
</comment>
<reference evidence="3 4" key="1">
    <citation type="submission" date="2018-07" db="EMBL/GenBank/DDBJ databases">
        <title>Genomic Encyclopedia of Type Strains, Phase IV (KMG-IV): sequencing the most valuable type-strain genomes for metagenomic binning, comparative biology and taxonomic classification.</title>
        <authorList>
            <person name="Goeker M."/>
        </authorList>
    </citation>
    <scope>NUCLEOTIDE SEQUENCE [LARGE SCALE GENOMIC DNA]</scope>
    <source>
        <strain evidence="3 4">DSM 21634</strain>
    </source>
</reference>
<sequence length="334" mass="36082">MKFGTWMKLAATLGLMASCALAAAQSSWRIATLSQPGSLSANTVDDMADKITKGSGGAIKAERLYMTNEQEMVAQLMRGRLELGALSNIATTVVIPEMALLGMPYLWQSEAERDFVTDNYALPVMARLFEAKGLVIVGLGDVGWTNVFCKKACLTPADVKGMKVRVSPSAASKVFWGSLNTNGVQLPFSELIPGLENGLVEAGELPFTIYGSTPATQSAPHYVMTRHAHLGSTTVINKALWNKLTPEQQKLVVDARTPVARVRKLVAEDEVPRMEAFKAKGGFVHELSAEQRAAWAKLVEPNQAKFVAEVSGPTSELWAALQKGKRDFAARSGK</sequence>
<dbReference type="Pfam" id="PF03480">
    <property type="entry name" value="DctP"/>
    <property type="match status" value="1"/>
</dbReference>
<dbReference type="AlphaFoldDB" id="A0A368Y772"/>
<accession>A0A368Y772</accession>
<dbReference type="PANTHER" id="PTHR33376:SF5">
    <property type="entry name" value="EXTRACYTOPLASMIC SOLUTE RECEPTOR PROTEIN"/>
    <property type="match status" value="1"/>
</dbReference>
<evidence type="ECO:0000313" key="3">
    <source>
        <dbReference type="EMBL" id="RCW75569.1"/>
    </source>
</evidence>
<dbReference type="EMBL" id="QPJK01000001">
    <property type="protein sequence ID" value="RCW75569.1"/>
    <property type="molecule type" value="Genomic_DNA"/>
</dbReference>
<name>A0A368Y772_9BURK</name>
<evidence type="ECO:0000313" key="4">
    <source>
        <dbReference type="Proteomes" id="UP000252884"/>
    </source>
</evidence>
<evidence type="ECO:0000256" key="1">
    <source>
        <dbReference type="ARBA" id="ARBA00022729"/>
    </source>
</evidence>